<organism evidence="2">
    <name type="scientific">Salmonella enterica</name>
    <name type="common">Salmonella choleraesuis</name>
    <dbReference type="NCBI Taxonomy" id="28901"/>
    <lineage>
        <taxon>Bacteria</taxon>
        <taxon>Pseudomonadati</taxon>
        <taxon>Pseudomonadota</taxon>
        <taxon>Gammaproteobacteria</taxon>
        <taxon>Enterobacterales</taxon>
        <taxon>Enterobacteriaceae</taxon>
        <taxon>Salmonella</taxon>
    </lineage>
</organism>
<feature type="coiled-coil region" evidence="1">
    <location>
        <begin position="165"/>
        <end position="199"/>
    </location>
</feature>
<reference evidence="2" key="2">
    <citation type="submission" date="2020-02" db="EMBL/GenBank/DDBJ databases">
        <authorList>
            <consortium name="NCBI Pathogen Detection Project"/>
        </authorList>
    </citation>
    <scope>NUCLEOTIDE SEQUENCE</scope>
    <source>
        <strain evidence="2">MA.CCC_P6</strain>
    </source>
</reference>
<feature type="coiled-coil region" evidence="1">
    <location>
        <begin position="86"/>
        <end position="127"/>
    </location>
</feature>
<reference evidence="2" key="1">
    <citation type="journal article" date="2018" name="Genome Biol.">
        <title>SKESA: strategic k-mer extension for scrupulous assemblies.</title>
        <authorList>
            <person name="Souvorov A."/>
            <person name="Agarwala R."/>
            <person name="Lipman D.J."/>
        </authorList>
    </citation>
    <scope>NUCLEOTIDE SEQUENCE</scope>
    <source>
        <strain evidence="2">MA.CCC_P6</strain>
    </source>
</reference>
<dbReference type="EMBL" id="DAAYKR010000005">
    <property type="protein sequence ID" value="HAG4611582.1"/>
    <property type="molecule type" value="Genomic_DNA"/>
</dbReference>
<keyword evidence="1" id="KW-0175">Coiled coil</keyword>
<name>A0A763YIS2_SALER</name>
<dbReference type="InterPro" id="IPR025153">
    <property type="entry name" value="Ead_Ea22"/>
</dbReference>
<dbReference type="Pfam" id="PF13935">
    <property type="entry name" value="Ead_Ea22"/>
    <property type="match status" value="1"/>
</dbReference>
<comment type="caution">
    <text evidence="2">The sequence shown here is derived from an EMBL/GenBank/DDBJ whole genome shotgun (WGS) entry which is preliminary data.</text>
</comment>
<accession>A0A763YIS2</accession>
<protein>
    <submittedName>
        <fullName evidence="2">Ead/Ea22-like family protein</fullName>
    </submittedName>
</protein>
<proteinExistence type="predicted"/>
<dbReference type="AlphaFoldDB" id="A0A763YIS2"/>
<evidence type="ECO:0000313" key="2">
    <source>
        <dbReference type="EMBL" id="HAG4611582.1"/>
    </source>
</evidence>
<evidence type="ECO:0000256" key="1">
    <source>
        <dbReference type="SAM" id="Coils"/>
    </source>
</evidence>
<gene>
    <name evidence="2" type="ORF">G8549_003157</name>
</gene>
<sequence>MSNIDKCALREVAEKATKGPWTLFSDIDTKTFSIHTPRDKRCENVIKWGGFDCQPNAEANAEFIAAFNPKVALALLDENIQLQRGKDAIEAVALALRDDMRQAREQLEEAEHRMAEQSAIVAAAEKLVRCKGRYHSELNYRALAKLFGVITPDLPPLEHENVHYADAAEVEITALRQRIAELERSETQLINERDAAESALADMYQAATGERPEWSNMFGFADAVDVVEERLATLEANQSQTTPTGIQLITEAIGAHGYIVGCLLQGRPDLALEESRKWVSAFGQAAEIVSAQDADDIKVKGE</sequence>